<dbReference type="Pfam" id="PF10604">
    <property type="entry name" value="Polyketide_cyc2"/>
    <property type="match status" value="1"/>
</dbReference>
<dbReference type="SUPFAM" id="SSF55961">
    <property type="entry name" value="Bet v1-like"/>
    <property type="match status" value="1"/>
</dbReference>
<proteinExistence type="predicted"/>
<dbReference type="Proteomes" id="UP001108029">
    <property type="component" value="Unassembled WGS sequence"/>
</dbReference>
<organism evidence="1 2">
    <name type="scientific">Streptomyces guryensis</name>
    <dbReference type="NCBI Taxonomy" id="2886947"/>
    <lineage>
        <taxon>Bacteria</taxon>
        <taxon>Bacillati</taxon>
        <taxon>Actinomycetota</taxon>
        <taxon>Actinomycetes</taxon>
        <taxon>Kitasatosporales</taxon>
        <taxon>Streptomycetaceae</taxon>
        <taxon>Streptomyces</taxon>
    </lineage>
</organism>
<reference evidence="1" key="1">
    <citation type="submission" date="2021-12" db="EMBL/GenBank/DDBJ databases">
        <authorList>
            <person name="Lee J.-H."/>
            <person name="Kim S.-B."/>
        </authorList>
    </citation>
    <scope>NUCLEOTIDE SEQUENCE</scope>
    <source>
        <strain evidence="1">NR30</strain>
    </source>
</reference>
<dbReference type="EMBL" id="JAJSBI010000058">
    <property type="protein sequence ID" value="MCD9881068.1"/>
    <property type="molecule type" value="Genomic_DNA"/>
</dbReference>
<sequence>MLRRFGDIAKWYPAAVTQSAVEDGPPQSTVGSVRAMVPADGNPLRERLLSMDYANRTMSCGFKDSSLPYDDFVLTVKLVSLNDGPRTFIRWTARFDVRPPHDRDAGVKALRDLITGGDASLHHRG</sequence>
<evidence type="ECO:0000313" key="1">
    <source>
        <dbReference type="EMBL" id="MCD9881068.1"/>
    </source>
</evidence>
<protein>
    <submittedName>
        <fullName evidence="1">SRPBCC family protein</fullName>
    </submittedName>
</protein>
<dbReference type="PANTHER" id="PTHR39332">
    <property type="entry name" value="BLL4707 PROTEIN"/>
    <property type="match status" value="1"/>
</dbReference>
<accession>A0A9Q3ZAN8</accession>
<dbReference type="InterPro" id="IPR023393">
    <property type="entry name" value="START-like_dom_sf"/>
</dbReference>
<keyword evidence="2" id="KW-1185">Reference proteome</keyword>
<dbReference type="InterPro" id="IPR019587">
    <property type="entry name" value="Polyketide_cyclase/dehydratase"/>
</dbReference>
<comment type="caution">
    <text evidence="1">The sequence shown here is derived from an EMBL/GenBank/DDBJ whole genome shotgun (WGS) entry which is preliminary data.</text>
</comment>
<evidence type="ECO:0000313" key="2">
    <source>
        <dbReference type="Proteomes" id="UP001108029"/>
    </source>
</evidence>
<dbReference type="PANTHER" id="PTHR39332:SF7">
    <property type="entry name" value="SRPBCC FAMILY PROTEIN"/>
    <property type="match status" value="1"/>
</dbReference>
<dbReference type="Gene3D" id="3.30.530.20">
    <property type="match status" value="1"/>
</dbReference>
<dbReference type="CDD" id="cd07821">
    <property type="entry name" value="PYR_PYL_RCAR_like"/>
    <property type="match status" value="1"/>
</dbReference>
<name>A0A9Q3ZAN8_9ACTN</name>
<dbReference type="AlphaFoldDB" id="A0A9Q3ZAN8"/>
<gene>
    <name evidence="1" type="ORF">LJ657_47640</name>
</gene>